<dbReference type="Proteomes" id="UP000214973">
    <property type="component" value="Chromosome 1"/>
</dbReference>
<dbReference type="KEGG" id="vrm:44547418_00740"/>
<dbReference type="AlphaFoldDB" id="A0A239YVA0"/>
<evidence type="ECO:0000313" key="2">
    <source>
        <dbReference type="Proteomes" id="UP000214973"/>
    </source>
</evidence>
<evidence type="ECO:0000313" key="1">
    <source>
        <dbReference type="EMBL" id="SNV62316.1"/>
    </source>
</evidence>
<accession>A0A239YVA0</accession>
<gene>
    <name evidence="1" type="ORF">SAMEA44547418_00740</name>
</gene>
<proteinExistence type="predicted"/>
<reference evidence="1 2" key="1">
    <citation type="submission" date="2017-06" db="EMBL/GenBank/DDBJ databases">
        <authorList>
            <consortium name="Pathogen Informatics"/>
        </authorList>
    </citation>
    <scope>NUCLEOTIDE SEQUENCE [LARGE SCALE GENOMIC DNA]</scope>
    <source>
        <strain evidence="1 2">NCTC12018</strain>
    </source>
</reference>
<keyword evidence="2" id="KW-1185">Reference proteome</keyword>
<dbReference type="EMBL" id="LT906470">
    <property type="protein sequence ID" value="SNV62316.1"/>
    <property type="molecule type" value="Genomic_DNA"/>
</dbReference>
<dbReference type="RefSeq" id="WP_095065737.1">
    <property type="nucleotide sequence ID" value="NZ_LT906470.1"/>
</dbReference>
<organism evidence="1 2">
    <name type="scientific">Veillonella rodentium</name>
    <dbReference type="NCBI Taxonomy" id="248315"/>
    <lineage>
        <taxon>Bacteria</taxon>
        <taxon>Bacillati</taxon>
        <taxon>Bacillota</taxon>
        <taxon>Negativicutes</taxon>
        <taxon>Veillonellales</taxon>
        <taxon>Veillonellaceae</taxon>
        <taxon>Veillonella</taxon>
    </lineage>
</organism>
<sequence>MPEKLHCIRYRRATDTARVSGLDVMYSLNLLTMGVAEPVAECQPRICDGRKPDIGIMPEQV</sequence>
<protein>
    <submittedName>
        <fullName evidence="1">Uncharacterized protein</fullName>
    </submittedName>
</protein>
<name>A0A239YVA0_9FIRM</name>